<evidence type="ECO:0000313" key="9">
    <source>
        <dbReference type="Proteomes" id="UP000710432"/>
    </source>
</evidence>
<dbReference type="PROSITE" id="PS01027">
    <property type="entry name" value="GLYCOSYL_HYDROL_F39"/>
    <property type="match status" value="1"/>
</dbReference>
<dbReference type="InterPro" id="IPR000514">
    <property type="entry name" value="Glyco_hydro_39"/>
</dbReference>
<dbReference type="GO" id="GO:0005975">
    <property type="term" value="P:carbohydrate metabolic process"/>
    <property type="evidence" value="ECO:0007669"/>
    <property type="project" value="InterPro"/>
</dbReference>
<evidence type="ECO:0000259" key="7">
    <source>
        <dbReference type="Pfam" id="PF21200"/>
    </source>
</evidence>
<dbReference type="Proteomes" id="UP000710432">
    <property type="component" value="Unassembled WGS sequence"/>
</dbReference>
<dbReference type="InterPro" id="IPR051923">
    <property type="entry name" value="Glycosyl_Hydrolase_39"/>
</dbReference>
<sequence>MSKQAPGPHQNFFHQTRPRAHLPGGFSRFSQEIPSVSALHAPPPARLASFIVGIHRPRSFRSPGPPKPATCTGLGAAGYCCTPLQERSASPPAQVPPRSPRHSPAAVASSSKRLRYASSGRPRAVRPLRASVKGPLCGLASVAAPFPAQHSWAMAQIALQGMEISLHFTSLTCPLPNLGFFNTTTLQQKGTNSQKSSTQGLIYNFTHLDAFLDLLMENQLLPGFELMGSPSGYFTDFEDKQQVFEWKDLVSLLARRYIGRYGLTHVSKWNFETWNEPDHHDFDNVSMTAQGFLNYYDACSEGLRIASPTLRLGGPGDSFHPLPKSPLCWSLLRHCANGTNFFTGEVGVRLDFISLHKKGAGSSISILEQEVAVVEQIQQLFPEFKDTPIYNDEADPLVGWSLPQPWRADVTYAALVVKVIAQHQNLLLANSSSSMRYVLLSNDNAFLSYHPHPFSQRTLTARFQVNNTHPPHVQLLRKPVLTVMGLMALLDGEQLWAEVSEAGAVLDSNHTVGVLASIHRPEVSSEAWHTTVLIYASDDTHEHLNRSIPVTLHLRGVPPGLGLVYVVRYLDNQLCSPYSEWQQMGQPVFPSAEQFRRMRMVEVCGQVGRRCLWTYEIQFSQKGEAYAPISRRPSTFNLFVFSPDIGVVSGSYQVRALDYWARPGPFSDPVTYLDVPAS</sequence>
<accession>A0A8J6GQZ3</accession>
<dbReference type="PANTHER" id="PTHR12631:SF8">
    <property type="entry name" value="ALPHA-L-IDURONIDASE"/>
    <property type="match status" value="1"/>
</dbReference>
<evidence type="ECO:0000259" key="6">
    <source>
        <dbReference type="Pfam" id="PF01229"/>
    </source>
</evidence>
<dbReference type="Pfam" id="PF01229">
    <property type="entry name" value="Glyco_hydro_39"/>
    <property type="match status" value="1"/>
</dbReference>
<dbReference type="GO" id="GO:0003940">
    <property type="term" value="F:L-iduronidase activity"/>
    <property type="evidence" value="ECO:0007669"/>
    <property type="project" value="TreeGrafter"/>
</dbReference>
<gene>
    <name evidence="8" type="ORF">LTLLF_130290</name>
</gene>
<comment type="caution">
    <text evidence="8">The sequence shown here is derived from an EMBL/GenBank/DDBJ whole genome shotgun (WGS) entry which is preliminary data.</text>
</comment>
<evidence type="ECO:0000256" key="2">
    <source>
        <dbReference type="ARBA" id="ARBA00022801"/>
    </source>
</evidence>
<keyword evidence="2" id="KW-0378">Hydrolase</keyword>
<comment type="similarity">
    <text evidence="1">Belongs to the glycosyl hydrolase 39 family.</text>
</comment>
<proteinExistence type="inferred from homology"/>
<name>A0A8J6GQZ3_MICOH</name>
<evidence type="ECO:0000256" key="3">
    <source>
        <dbReference type="ARBA" id="ARBA00023295"/>
    </source>
</evidence>
<feature type="domain" description="Alpha-L-iduronidase C-terminal" evidence="7">
    <location>
        <begin position="605"/>
        <end position="673"/>
    </location>
</feature>
<dbReference type="Gene3D" id="2.60.40.10">
    <property type="entry name" value="Immunoglobulins"/>
    <property type="match status" value="1"/>
</dbReference>
<dbReference type="PANTHER" id="PTHR12631">
    <property type="entry name" value="ALPHA-L-IDURONIDASE"/>
    <property type="match status" value="1"/>
</dbReference>
<feature type="region of interest" description="Disordered" evidence="5">
    <location>
        <begin position="87"/>
        <end position="122"/>
    </location>
</feature>
<dbReference type="PRINTS" id="PR00745">
    <property type="entry name" value="GLHYDRLASE39"/>
</dbReference>
<evidence type="ECO:0000256" key="5">
    <source>
        <dbReference type="SAM" id="MobiDB-lite"/>
    </source>
</evidence>
<feature type="region of interest" description="Disordered" evidence="5">
    <location>
        <begin position="1"/>
        <end position="28"/>
    </location>
</feature>
<dbReference type="InterPro" id="IPR049167">
    <property type="entry name" value="GH39_C"/>
</dbReference>
<dbReference type="AlphaFoldDB" id="A0A8J6GQZ3"/>
<dbReference type="SUPFAM" id="SSF51445">
    <property type="entry name" value="(Trans)glycosidases"/>
    <property type="match status" value="1"/>
</dbReference>
<evidence type="ECO:0000256" key="4">
    <source>
        <dbReference type="PIRSR" id="PIRSR600514-1"/>
    </source>
</evidence>
<dbReference type="InterPro" id="IPR017853">
    <property type="entry name" value="GH"/>
</dbReference>
<dbReference type="FunFam" id="3.20.20.80:FF:000059">
    <property type="entry name" value="Alpha-L-iduronidase"/>
    <property type="match status" value="1"/>
</dbReference>
<feature type="active site" description="Proton donor" evidence="4">
    <location>
        <position position="276"/>
    </location>
</feature>
<dbReference type="SUPFAM" id="SSF51011">
    <property type="entry name" value="Glycosyl hydrolase domain"/>
    <property type="match status" value="1"/>
</dbReference>
<feature type="domain" description="Glycosyl hydrolases family 39 N-terminal catalytic" evidence="6">
    <location>
        <begin position="194"/>
        <end position="602"/>
    </location>
</feature>
<reference evidence="8" key="1">
    <citation type="submission" date="2020-03" db="EMBL/GenBank/DDBJ databases">
        <title>Studies in the Genomics of Life Span.</title>
        <authorList>
            <person name="Glass D."/>
        </authorList>
    </citation>
    <scope>NUCLEOTIDE SEQUENCE</scope>
    <source>
        <strain evidence="8">LTLLF</strain>
        <tissue evidence="8">Muscle</tissue>
    </source>
</reference>
<dbReference type="InterPro" id="IPR049166">
    <property type="entry name" value="GH39_cat"/>
</dbReference>
<dbReference type="Gene3D" id="2.60.40.1500">
    <property type="entry name" value="Glycosyl hydrolase domain, family 39"/>
    <property type="match status" value="1"/>
</dbReference>
<dbReference type="Gene3D" id="3.20.20.80">
    <property type="entry name" value="Glycosidases"/>
    <property type="match status" value="1"/>
</dbReference>
<dbReference type="Pfam" id="PF21200">
    <property type="entry name" value="Glyco_hydro_39_C"/>
    <property type="match status" value="1"/>
</dbReference>
<protein>
    <submittedName>
        <fullName evidence="8">Alpha-L-iduronidase</fullName>
    </submittedName>
</protein>
<dbReference type="InterPro" id="IPR049165">
    <property type="entry name" value="GH39_as"/>
</dbReference>
<keyword evidence="3" id="KW-0326">Glycosidase</keyword>
<evidence type="ECO:0000313" key="8">
    <source>
        <dbReference type="EMBL" id="KAH0515382.1"/>
    </source>
</evidence>
<dbReference type="InterPro" id="IPR013783">
    <property type="entry name" value="Ig-like_fold"/>
</dbReference>
<dbReference type="EMBL" id="JAATJU010020887">
    <property type="protein sequence ID" value="KAH0515382.1"/>
    <property type="molecule type" value="Genomic_DNA"/>
</dbReference>
<organism evidence="8 9">
    <name type="scientific">Microtus ochrogaster</name>
    <name type="common">Prairie vole</name>
    <dbReference type="NCBI Taxonomy" id="79684"/>
    <lineage>
        <taxon>Eukaryota</taxon>
        <taxon>Metazoa</taxon>
        <taxon>Chordata</taxon>
        <taxon>Craniata</taxon>
        <taxon>Vertebrata</taxon>
        <taxon>Euteleostomi</taxon>
        <taxon>Mammalia</taxon>
        <taxon>Eutheria</taxon>
        <taxon>Euarchontoglires</taxon>
        <taxon>Glires</taxon>
        <taxon>Rodentia</taxon>
        <taxon>Myomorpha</taxon>
        <taxon>Muroidea</taxon>
        <taxon>Cricetidae</taxon>
        <taxon>Arvicolinae</taxon>
        <taxon>Microtus</taxon>
    </lineage>
</organism>
<evidence type="ECO:0000256" key="1">
    <source>
        <dbReference type="ARBA" id="ARBA00008875"/>
    </source>
</evidence>